<dbReference type="Gene3D" id="6.10.140.1990">
    <property type="match status" value="1"/>
</dbReference>
<comment type="caution">
    <text evidence="9">The sequence shown here is derived from an EMBL/GenBank/DDBJ whole genome shotgun (WGS) entry which is preliminary data.</text>
</comment>
<keyword evidence="4" id="KW-0175">Coiled coil</keyword>
<evidence type="ECO:0000259" key="7">
    <source>
        <dbReference type="Pfam" id="PF25917"/>
    </source>
</evidence>
<dbReference type="PANTHER" id="PTHR30469">
    <property type="entry name" value="MULTIDRUG RESISTANCE PROTEIN MDTA"/>
    <property type="match status" value="1"/>
</dbReference>
<dbReference type="Pfam" id="PF25967">
    <property type="entry name" value="RND-MFP_C"/>
    <property type="match status" value="1"/>
</dbReference>
<dbReference type="PANTHER" id="PTHR30469:SF33">
    <property type="entry name" value="SLR1207 PROTEIN"/>
    <property type="match status" value="1"/>
</dbReference>
<comment type="similarity">
    <text evidence="2">Belongs to the membrane fusion protein (MFP) (TC 8.A.1) family.</text>
</comment>
<dbReference type="NCBIfam" id="TIGR01730">
    <property type="entry name" value="RND_mfp"/>
    <property type="match status" value="1"/>
</dbReference>
<dbReference type="InterPro" id="IPR058625">
    <property type="entry name" value="MdtA-like_BSH"/>
</dbReference>
<dbReference type="SUPFAM" id="SSF111369">
    <property type="entry name" value="HlyD-like secretion proteins"/>
    <property type="match status" value="1"/>
</dbReference>
<feature type="domain" description="Multidrug resistance protein MdtA-like alpha-helical hairpin" evidence="6">
    <location>
        <begin position="125"/>
        <end position="201"/>
    </location>
</feature>
<reference evidence="9 10" key="1">
    <citation type="submission" date="2023-07" db="EMBL/GenBank/DDBJ databases">
        <title>Sorghum-associated microbial communities from plants grown in Nebraska, USA.</title>
        <authorList>
            <person name="Schachtman D."/>
        </authorList>
    </citation>
    <scope>NUCLEOTIDE SEQUENCE [LARGE SCALE GENOMIC DNA]</scope>
    <source>
        <strain evidence="9 10">584</strain>
    </source>
</reference>
<feature type="region of interest" description="Disordered" evidence="5">
    <location>
        <begin position="1"/>
        <end position="20"/>
    </location>
</feature>
<evidence type="ECO:0000256" key="3">
    <source>
        <dbReference type="ARBA" id="ARBA00022448"/>
    </source>
</evidence>
<evidence type="ECO:0000313" key="10">
    <source>
        <dbReference type="Proteomes" id="UP001262410"/>
    </source>
</evidence>
<dbReference type="InterPro" id="IPR030190">
    <property type="entry name" value="MacA_alpha-hairpin_sf"/>
</dbReference>
<feature type="region of interest" description="Disordered" evidence="5">
    <location>
        <begin position="276"/>
        <end position="308"/>
    </location>
</feature>
<accession>A0ABU1JIW0</accession>
<keyword evidence="3" id="KW-0813">Transport</keyword>
<dbReference type="Gene3D" id="2.40.30.170">
    <property type="match status" value="1"/>
</dbReference>
<evidence type="ECO:0000259" key="8">
    <source>
        <dbReference type="Pfam" id="PF25967"/>
    </source>
</evidence>
<dbReference type="Proteomes" id="UP001262410">
    <property type="component" value="Unassembled WGS sequence"/>
</dbReference>
<name>A0ABU1JIW0_9PROT</name>
<dbReference type="InterPro" id="IPR006143">
    <property type="entry name" value="RND_pump_MFP"/>
</dbReference>
<dbReference type="RefSeq" id="WP_309792540.1">
    <property type="nucleotide sequence ID" value="NZ_JAVDPW010000002.1"/>
</dbReference>
<evidence type="ECO:0000256" key="2">
    <source>
        <dbReference type="ARBA" id="ARBA00009477"/>
    </source>
</evidence>
<proteinExistence type="inferred from homology"/>
<evidence type="ECO:0000256" key="5">
    <source>
        <dbReference type="SAM" id="MobiDB-lite"/>
    </source>
</evidence>
<dbReference type="Gene3D" id="2.40.50.100">
    <property type="match status" value="1"/>
</dbReference>
<dbReference type="InterPro" id="IPR058624">
    <property type="entry name" value="MdtA-like_HH"/>
</dbReference>
<organism evidence="9 10">
    <name type="scientific">Inquilinus ginsengisoli</name>
    <dbReference type="NCBI Taxonomy" id="363840"/>
    <lineage>
        <taxon>Bacteria</taxon>
        <taxon>Pseudomonadati</taxon>
        <taxon>Pseudomonadota</taxon>
        <taxon>Alphaproteobacteria</taxon>
        <taxon>Rhodospirillales</taxon>
        <taxon>Rhodospirillaceae</taxon>
        <taxon>Inquilinus</taxon>
    </lineage>
</organism>
<keyword evidence="10" id="KW-1185">Reference proteome</keyword>
<evidence type="ECO:0000256" key="4">
    <source>
        <dbReference type="ARBA" id="ARBA00023054"/>
    </source>
</evidence>
<comment type="subcellular location">
    <subcellularLocation>
        <location evidence="1">Cell envelope</location>
    </subcellularLocation>
</comment>
<feature type="domain" description="Multidrug resistance protein MdtA-like C-terminal permuted SH3" evidence="8">
    <location>
        <begin position="345"/>
        <end position="406"/>
    </location>
</feature>
<gene>
    <name evidence="9" type="ORF">E9232_001043</name>
</gene>
<feature type="domain" description="Multidrug resistance protein MdtA-like barrel-sandwich hybrid" evidence="7">
    <location>
        <begin position="78"/>
        <end position="233"/>
    </location>
</feature>
<protein>
    <submittedName>
        <fullName evidence="9">Macrolide-specific efflux system membrane fusion protein</fullName>
    </submittedName>
</protein>
<evidence type="ECO:0000259" key="6">
    <source>
        <dbReference type="Pfam" id="PF25876"/>
    </source>
</evidence>
<dbReference type="Gene3D" id="2.40.420.20">
    <property type="match status" value="1"/>
</dbReference>
<feature type="compositionally biased region" description="Low complexity" evidence="5">
    <location>
        <begin position="290"/>
        <end position="308"/>
    </location>
</feature>
<dbReference type="InterPro" id="IPR058627">
    <property type="entry name" value="MdtA-like_C"/>
</dbReference>
<evidence type="ECO:0000256" key="1">
    <source>
        <dbReference type="ARBA" id="ARBA00004196"/>
    </source>
</evidence>
<sequence>MRSVPIVTGTTTPPPRPRRKRGRLVAIAVVLALLAAGGLAGRHWLSPTPAAPQMTAVAAIGDVENSVLATGTLKPARLVAVGAQASGRITSVKVALGQKVAKGDLVAEIDSLTQQNALRTAQASLANLQAQRTEKEATLTLNRLTLARQKAMTAQRAASQADLESAQAGVDVTAAQIAQLDAQIVEGQVAIETAQVDLGYTRITAPSDGTVLAIVSQEGQTVNAVQSTPTIVVLGDLDTMIVRAEISEADVVAVRPGQPVYFTILGDRDQRYETTLTSIEPAPESIRNDSSFSTTTTSSSSSSSSSSTSSAIYYIGTFDVPNADGHLRTYMTAEVHIVLGRAKGVVTIPSAALGARAADGSQTVQVVGADGTTQPRQVRIGLNDKTIAEVRSGLAAGERVVTGGLEPAVAGSSGPPGPPGG</sequence>
<dbReference type="EMBL" id="JAVDPW010000002">
    <property type="protein sequence ID" value="MDR6288536.1"/>
    <property type="molecule type" value="Genomic_DNA"/>
</dbReference>
<evidence type="ECO:0000313" key="9">
    <source>
        <dbReference type="EMBL" id="MDR6288536.1"/>
    </source>
</evidence>
<dbReference type="Pfam" id="PF25876">
    <property type="entry name" value="HH_MFP_RND"/>
    <property type="match status" value="1"/>
</dbReference>
<dbReference type="Pfam" id="PF25917">
    <property type="entry name" value="BSH_RND"/>
    <property type="match status" value="1"/>
</dbReference>